<dbReference type="AlphaFoldDB" id="A0AAX6FD14"/>
<keyword evidence="1" id="KW-0675">Receptor</keyword>
<protein>
    <submittedName>
        <fullName evidence="1">Proline-rich receptor-like protein kinase PERK2</fullName>
    </submittedName>
</protein>
<reference evidence="1" key="2">
    <citation type="submission" date="2023-04" db="EMBL/GenBank/DDBJ databases">
        <authorList>
            <person name="Bruccoleri R.E."/>
            <person name="Oakeley E.J."/>
            <person name="Faust A.-M."/>
            <person name="Dessus-Babus S."/>
            <person name="Altorfer M."/>
            <person name="Burckhardt D."/>
            <person name="Oertli M."/>
            <person name="Naumann U."/>
            <person name="Petersen F."/>
            <person name="Wong J."/>
        </authorList>
    </citation>
    <scope>NUCLEOTIDE SEQUENCE</scope>
    <source>
        <strain evidence="1">GSM-AAB239-AS_SAM_17_03QT</strain>
        <tissue evidence="1">Leaf</tissue>
    </source>
</reference>
<accession>A0AAX6FD14</accession>
<sequence>MMLVMVCGVLGRSGTRVGRVAAAVCGGGECCNIGLQWWVGDDAVVVTGKVWWCLAWGEWQCGCGGGTGSQGSAG</sequence>
<comment type="caution">
    <text evidence="1">The sequence shown here is derived from an EMBL/GenBank/DDBJ whole genome shotgun (WGS) entry which is preliminary data.</text>
</comment>
<evidence type="ECO:0000313" key="1">
    <source>
        <dbReference type="EMBL" id="KAJ6813825.1"/>
    </source>
</evidence>
<keyword evidence="2" id="KW-1185">Reference proteome</keyword>
<name>A0AAX6FD14_IRIPA</name>
<keyword evidence="1" id="KW-0418">Kinase</keyword>
<gene>
    <name evidence="1" type="ORF">M6B38_141615</name>
</gene>
<proteinExistence type="predicted"/>
<keyword evidence="1" id="KW-0808">Transferase</keyword>
<dbReference type="Proteomes" id="UP001140949">
    <property type="component" value="Unassembled WGS sequence"/>
</dbReference>
<evidence type="ECO:0000313" key="2">
    <source>
        <dbReference type="Proteomes" id="UP001140949"/>
    </source>
</evidence>
<reference evidence="1" key="1">
    <citation type="journal article" date="2023" name="GigaByte">
        <title>Genome assembly of the bearded iris, Iris pallida Lam.</title>
        <authorList>
            <person name="Bruccoleri R.E."/>
            <person name="Oakeley E.J."/>
            <person name="Faust A.M.E."/>
            <person name="Altorfer M."/>
            <person name="Dessus-Babus S."/>
            <person name="Burckhardt D."/>
            <person name="Oertli M."/>
            <person name="Naumann U."/>
            <person name="Petersen F."/>
            <person name="Wong J."/>
        </authorList>
    </citation>
    <scope>NUCLEOTIDE SEQUENCE</scope>
    <source>
        <strain evidence="1">GSM-AAB239-AS_SAM_17_03QT</strain>
    </source>
</reference>
<organism evidence="1 2">
    <name type="scientific">Iris pallida</name>
    <name type="common">Sweet iris</name>
    <dbReference type="NCBI Taxonomy" id="29817"/>
    <lineage>
        <taxon>Eukaryota</taxon>
        <taxon>Viridiplantae</taxon>
        <taxon>Streptophyta</taxon>
        <taxon>Embryophyta</taxon>
        <taxon>Tracheophyta</taxon>
        <taxon>Spermatophyta</taxon>
        <taxon>Magnoliopsida</taxon>
        <taxon>Liliopsida</taxon>
        <taxon>Asparagales</taxon>
        <taxon>Iridaceae</taxon>
        <taxon>Iridoideae</taxon>
        <taxon>Irideae</taxon>
        <taxon>Iris</taxon>
    </lineage>
</organism>
<dbReference type="GO" id="GO:0016301">
    <property type="term" value="F:kinase activity"/>
    <property type="evidence" value="ECO:0007669"/>
    <property type="project" value="UniProtKB-KW"/>
</dbReference>
<dbReference type="EMBL" id="JANAVB010030219">
    <property type="protein sequence ID" value="KAJ6813825.1"/>
    <property type="molecule type" value="Genomic_DNA"/>
</dbReference>